<dbReference type="EMBL" id="GHES01042235">
    <property type="protein sequence ID" value="MPA72794.1"/>
    <property type="molecule type" value="Transcribed_RNA"/>
</dbReference>
<keyword evidence="9 12" id="KW-0503">Monooxygenase</keyword>
<dbReference type="GO" id="GO:0005506">
    <property type="term" value="F:iron ion binding"/>
    <property type="evidence" value="ECO:0007669"/>
    <property type="project" value="InterPro"/>
</dbReference>
<dbReference type="GO" id="GO:0004497">
    <property type="term" value="F:monooxygenase activity"/>
    <property type="evidence" value="ECO:0007669"/>
    <property type="project" value="UniProtKB-KW"/>
</dbReference>
<keyword evidence="8 11" id="KW-0408">Iron</keyword>
<evidence type="ECO:0000256" key="4">
    <source>
        <dbReference type="ARBA" id="ARBA00022692"/>
    </source>
</evidence>
<gene>
    <name evidence="14" type="ORF">Din_042235</name>
</gene>
<dbReference type="PROSITE" id="PS00086">
    <property type="entry name" value="CYTOCHROME_P450"/>
    <property type="match status" value="1"/>
</dbReference>
<evidence type="ECO:0000256" key="9">
    <source>
        <dbReference type="ARBA" id="ARBA00023033"/>
    </source>
</evidence>
<comment type="cofactor">
    <cofactor evidence="1 11">
        <name>heme</name>
        <dbReference type="ChEBI" id="CHEBI:30413"/>
    </cofactor>
</comment>
<evidence type="ECO:0000313" key="14">
    <source>
        <dbReference type="EMBL" id="MPA72794.1"/>
    </source>
</evidence>
<evidence type="ECO:0000256" key="12">
    <source>
        <dbReference type="RuleBase" id="RU000461"/>
    </source>
</evidence>
<dbReference type="GO" id="GO:0020037">
    <property type="term" value="F:heme binding"/>
    <property type="evidence" value="ECO:0007669"/>
    <property type="project" value="InterPro"/>
</dbReference>
<dbReference type="InterPro" id="IPR017972">
    <property type="entry name" value="Cyt_P450_CS"/>
</dbReference>
<feature type="transmembrane region" description="Helical" evidence="13">
    <location>
        <begin position="6"/>
        <end position="26"/>
    </location>
</feature>
<dbReference type="GO" id="GO:0016705">
    <property type="term" value="F:oxidoreductase activity, acting on paired donors, with incorporation or reduction of molecular oxygen"/>
    <property type="evidence" value="ECO:0007669"/>
    <property type="project" value="InterPro"/>
</dbReference>
<dbReference type="PRINTS" id="PR00463">
    <property type="entry name" value="EP450I"/>
</dbReference>
<proteinExistence type="inferred from homology"/>
<organism evidence="14">
    <name type="scientific">Davidia involucrata</name>
    <name type="common">Dove tree</name>
    <dbReference type="NCBI Taxonomy" id="16924"/>
    <lineage>
        <taxon>Eukaryota</taxon>
        <taxon>Viridiplantae</taxon>
        <taxon>Streptophyta</taxon>
        <taxon>Embryophyta</taxon>
        <taxon>Tracheophyta</taxon>
        <taxon>Spermatophyta</taxon>
        <taxon>Magnoliopsida</taxon>
        <taxon>eudicotyledons</taxon>
        <taxon>Gunneridae</taxon>
        <taxon>Pentapetalae</taxon>
        <taxon>asterids</taxon>
        <taxon>Cornales</taxon>
        <taxon>Nyssaceae</taxon>
        <taxon>Davidia</taxon>
    </lineage>
</organism>
<dbReference type="GO" id="GO:0016020">
    <property type="term" value="C:membrane"/>
    <property type="evidence" value="ECO:0007669"/>
    <property type="project" value="UniProtKB-SubCell"/>
</dbReference>
<dbReference type="PANTHER" id="PTHR47947:SF1">
    <property type="entry name" value="CYTOCHROME P450 82E3"/>
    <property type="match status" value="1"/>
</dbReference>
<sequence>MDFLPLLQAIGTLIALVLLCKLWRLIRNINSHGRKGKEAPEPRGAWPIIGHLHLLGGQTPVCRILAAMADKRGPIFTIQLGMNRALVVSSKEAVTECFTKNDRVFMTRPKSAALKYMGYNGAFFGLGPYGPYWREMRKVASLKLLCNSRIELLKHVRALEVGICIKHLYALCTTNKGTGSAKVDMTQWFGQVTTNTMVQMIAGKRYCIGDAENDAESRRFGRAIKEFMYLSGVLVLSDVVPHIEWLDLQGHVRSMKRIAEELDFFVGSWLEEHIQSRQKGQKMKEECDFMDVMLSLFGEDGLAYEHKSEAIIKATALNLISAGSDTSAVTLTWALSLLLNHKKVLKCAQEELDIHVGRERWVEELDIKNLAYLQAIIKETLRLYPPGPLSVPREAMEDCYVSGYYVPKGTRLLVNIWKLHRDPRVWTNPCEFQPERFLTSHRGVDVKGQQFEYIPFSSGRRSCPGIVAGLQMMSLTLARVLQGFNLVTDMNAQVDMSEGLGLTLPKATRLEVILTPRLPCKLYLYQQ</sequence>
<evidence type="ECO:0000256" key="10">
    <source>
        <dbReference type="ARBA" id="ARBA00023136"/>
    </source>
</evidence>
<evidence type="ECO:0000256" key="8">
    <source>
        <dbReference type="ARBA" id="ARBA00023004"/>
    </source>
</evidence>
<keyword evidence="6 13" id="KW-1133">Transmembrane helix</keyword>
<reference evidence="14" key="1">
    <citation type="submission" date="2019-08" db="EMBL/GenBank/DDBJ databases">
        <title>Reference gene set and small RNA set construction with multiple tissues from Davidia involucrata Baill.</title>
        <authorList>
            <person name="Yang H."/>
            <person name="Zhou C."/>
            <person name="Li G."/>
            <person name="Wang J."/>
            <person name="Gao P."/>
            <person name="Wang M."/>
            <person name="Wang R."/>
            <person name="Zhao Y."/>
        </authorList>
    </citation>
    <scope>NUCLEOTIDE SEQUENCE</scope>
    <source>
        <tissue evidence="14">Mixed with DoveR01_LX</tissue>
    </source>
</reference>
<name>A0A5B7BWJ0_DAVIN</name>
<evidence type="ECO:0000256" key="5">
    <source>
        <dbReference type="ARBA" id="ARBA00022723"/>
    </source>
</evidence>
<dbReference type="Pfam" id="PF00067">
    <property type="entry name" value="p450"/>
    <property type="match status" value="1"/>
</dbReference>
<keyword evidence="3 11" id="KW-0349">Heme</keyword>
<dbReference type="InterPro" id="IPR001128">
    <property type="entry name" value="Cyt_P450"/>
</dbReference>
<dbReference type="InterPro" id="IPR050651">
    <property type="entry name" value="Plant_Cytochrome_P450_Monoox"/>
</dbReference>
<dbReference type="CDD" id="cd20654">
    <property type="entry name" value="CYP82"/>
    <property type="match status" value="1"/>
</dbReference>
<evidence type="ECO:0000256" key="2">
    <source>
        <dbReference type="ARBA" id="ARBA00004167"/>
    </source>
</evidence>
<dbReference type="FunFam" id="1.10.630.10:FF:000026">
    <property type="entry name" value="Cytochrome P450 82C4"/>
    <property type="match status" value="1"/>
</dbReference>
<accession>A0A5B7BWJ0</accession>
<keyword evidence="5 11" id="KW-0479">Metal-binding</keyword>
<comment type="similarity">
    <text evidence="12">Belongs to the cytochrome P450 family.</text>
</comment>
<keyword evidence="10 13" id="KW-0472">Membrane</keyword>
<keyword evidence="4 13" id="KW-0812">Transmembrane</keyword>
<dbReference type="InterPro" id="IPR002401">
    <property type="entry name" value="Cyt_P450_E_grp-I"/>
</dbReference>
<dbReference type="AlphaFoldDB" id="A0A5B7BWJ0"/>
<comment type="subcellular location">
    <subcellularLocation>
        <location evidence="2">Membrane</location>
        <topology evidence="2">Single-pass membrane protein</topology>
    </subcellularLocation>
</comment>
<evidence type="ECO:0000256" key="13">
    <source>
        <dbReference type="SAM" id="Phobius"/>
    </source>
</evidence>
<dbReference type="PRINTS" id="PR00385">
    <property type="entry name" value="P450"/>
</dbReference>
<evidence type="ECO:0000256" key="11">
    <source>
        <dbReference type="PIRSR" id="PIRSR602401-1"/>
    </source>
</evidence>
<dbReference type="SUPFAM" id="SSF48264">
    <property type="entry name" value="Cytochrome P450"/>
    <property type="match status" value="1"/>
</dbReference>
<evidence type="ECO:0000256" key="3">
    <source>
        <dbReference type="ARBA" id="ARBA00022617"/>
    </source>
</evidence>
<evidence type="ECO:0000256" key="6">
    <source>
        <dbReference type="ARBA" id="ARBA00022989"/>
    </source>
</evidence>
<dbReference type="PANTHER" id="PTHR47947">
    <property type="entry name" value="CYTOCHROME P450 82C3-RELATED"/>
    <property type="match status" value="1"/>
</dbReference>
<feature type="binding site" description="axial binding residue" evidence="11">
    <location>
        <position position="463"/>
    </location>
    <ligand>
        <name>heme</name>
        <dbReference type="ChEBI" id="CHEBI:30413"/>
    </ligand>
    <ligandPart>
        <name>Fe</name>
        <dbReference type="ChEBI" id="CHEBI:18248"/>
    </ligandPart>
</feature>
<evidence type="ECO:0000256" key="1">
    <source>
        <dbReference type="ARBA" id="ARBA00001971"/>
    </source>
</evidence>
<evidence type="ECO:0000256" key="7">
    <source>
        <dbReference type="ARBA" id="ARBA00023002"/>
    </source>
</evidence>
<dbReference type="Gene3D" id="1.10.630.10">
    <property type="entry name" value="Cytochrome P450"/>
    <property type="match status" value="1"/>
</dbReference>
<protein>
    <submittedName>
        <fullName evidence="14">Uncharacterized protein</fullName>
    </submittedName>
</protein>
<dbReference type="InterPro" id="IPR036396">
    <property type="entry name" value="Cyt_P450_sf"/>
</dbReference>
<keyword evidence="7 12" id="KW-0560">Oxidoreductase</keyword>